<reference evidence="1 2" key="1">
    <citation type="submission" date="2013-11" db="EMBL/GenBank/DDBJ databases">
        <title>Genome sequencing of Stegodyphus mimosarum.</title>
        <authorList>
            <person name="Bechsgaard J."/>
        </authorList>
    </citation>
    <scope>NUCLEOTIDE SEQUENCE [LARGE SCALE GENOMIC DNA]</scope>
</reference>
<accession>A0A087UL22</accession>
<gene>
    <name evidence="1" type="ORF">X975_07927</name>
</gene>
<protein>
    <submittedName>
        <fullName evidence="1">Uncharacterized protein</fullName>
    </submittedName>
</protein>
<evidence type="ECO:0000313" key="1">
    <source>
        <dbReference type="EMBL" id="KFM78061.1"/>
    </source>
</evidence>
<evidence type="ECO:0000313" key="2">
    <source>
        <dbReference type="Proteomes" id="UP000054359"/>
    </source>
</evidence>
<dbReference type="Proteomes" id="UP000054359">
    <property type="component" value="Unassembled WGS sequence"/>
</dbReference>
<sequence>MCGSCGIFVYFTSCVSLPKNVCVLQKALEAAGICSSFSQCQLFIVWSEIRPCF</sequence>
<organism evidence="1 2">
    <name type="scientific">Stegodyphus mimosarum</name>
    <name type="common">African social velvet spider</name>
    <dbReference type="NCBI Taxonomy" id="407821"/>
    <lineage>
        <taxon>Eukaryota</taxon>
        <taxon>Metazoa</taxon>
        <taxon>Ecdysozoa</taxon>
        <taxon>Arthropoda</taxon>
        <taxon>Chelicerata</taxon>
        <taxon>Arachnida</taxon>
        <taxon>Araneae</taxon>
        <taxon>Araneomorphae</taxon>
        <taxon>Entelegynae</taxon>
        <taxon>Eresoidea</taxon>
        <taxon>Eresidae</taxon>
        <taxon>Stegodyphus</taxon>
    </lineage>
</organism>
<keyword evidence="2" id="KW-1185">Reference proteome</keyword>
<name>A0A087UL22_STEMI</name>
<dbReference type="EMBL" id="KK120335">
    <property type="protein sequence ID" value="KFM78061.1"/>
    <property type="molecule type" value="Genomic_DNA"/>
</dbReference>
<proteinExistence type="predicted"/>
<dbReference type="AlphaFoldDB" id="A0A087UL22"/>
<feature type="non-terminal residue" evidence="1">
    <location>
        <position position="53"/>
    </location>
</feature>